<dbReference type="InParanoid" id="A0A1Y2MCD3"/>
<evidence type="ECO:0000313" key="2">
    <source>
        <dbReference type="EMBL" id="OSS53642.1"/>
    </source>
</evidence>
<name>A0A1Y2MCD3_EPING</name>
<dbReference type="AlphaFoldDB" id="A0A1Y2MCD3"/>
<feature type="region of interest" description="Disordered" evidence="1">
    <location>
        <begin position="14"/>
        <end position="83"/>
    </location>
</feature>
<organism evidence="2 3">
    <name type="scientific">Epicoccum nigrum</name>
    <name type="common">Soil fungus</name>
    <name type="synonym">Epicoccum purpurascens</name>
    <dbReference type="NCBI Taxonomy" id="105696"/>
    <lineage>
        <taxon>Eukaryota</taxon>
        <taxon>Fungi</taxon>
        <taxon>Dikarya</taxon>
        <taxon>Ascomycota</taxon>
        <taxon>Pezizomycotina</taxon>
        <taxon>Dothideomycetes</taxon>
        <taxon>Pleosporomycetidae</taxon>
        <taxon>Pleosporales</taxon>
        <taxon>Pleosporineae</taxon>
        <taxon>Didymellaceae</taxon>
        <taxon>Epicoccum</taxon>
    </lineage>
</organism>
<feature type="compositionally biased region" description="Polar residues" evidence="1">
    <location>
        <begin position="281"/>
        <end position="291"/>
    </location>
</feature>
<evidence type="ECO:0000256" key="1">
    <source>
        <dbReference type="SAM" id="MobiDB-lite"/>
    </source>
</evidence>
<keyword evidence="3" id="KW-1185">Reference proteome</keyword>
<dbReference type="Proteomes" id="UP000193240">
    <property type="component" value="Unassembled WGS sequence"/>
</dbReference>
<accession>A0A1Y2MCD3</accession>
<sequence length="386" mass="43290">MGKMEDVVFVSEKAFGKRRRDEDDDEAVRKRVQVKNEDESTSGSSSESEGDDDSDVEPNARVRNAMSAVRIPTEPQATQSQDNLAVRIKSEGHSDSKQDEDLVLIYLDELQDALRARFPNATFTNRKKVCRNTAALRGYVKYLEYIVKFTLTDDDPVRQATIGNICKGAKKRKWTDKVLNLRIAHLRKAQRNFPASHPTAVAGQSSQDDSQGMRTATADVHAMREEISDLKDEVRRRKSMHDKLGRTFAKKKKLVEDTEKANKELESVVRRREAEIAILRSRSTGSTSTAESQEDSRQIEKAENVAREASKAAKGAEEAAKAAQAKANSIYKHYDSVQKKNTVLIGKLRMMAKAGGLDGPDTAFRKELDALKAPELTELNEYEEQE</sequence>
<gene>
    <name evidence="2" type="ORF">B5807_01643</name>
</gene>
<reference evidence="2 3" key="1">
    <citation type="journal article" date="2017" name="Genome Announc.">
        <title>Genome sequence of the saprophytic ascomycete Epicoccum nigrum ICMP 19927 strain isolated from New Zealand.</title>
        <authorList>
            <person name="Fokin M."/>
            <person name="Fleetwood D."/>
            <person name="Weir B.S."/>
            <person name="Villas-Boas S.G."/>
        </authorList>
    </citation>
    <scope>NUCLEOTIDE SEQUENCE [LARGE SCALE GENOMIC DNA]</scope>
    <source>
        <strain evidence="2 3">ICMP 19927</strain>
    </source>
</reference>
<proteinExistence type="predicted"/>
<protein>
    <submittedName>
        <fullName evidence="2">Uncharacterized protein</fullName>
    </submittedName>
</protein>
<dbReference type="EMBL" id="KZ107838">
    <property type="protein sequence ID" value="OSS53642.1"/>
    <property type="molecule type" value="Genomic_DNA"/>
</dbReference>
<feature type="region of interest" description="Disordered" evidence="1">
    <location>
        <begin position="280"/>
        <end position="300"/>
    </location>
</feature>
<evidence type="ECO:0000313" key="3">
    <source>
        <dbReference type="Proteomes" id="UP000193240"/>
    </source>
</evidence>